<evidence type="ECO:0000313" key="1">
    <source>
        <dbReference type="EMBL" id="CAK6951823.1"/>
    </source>
</evidence>
<sequence length="157" mass="17304">MHTSHITELIDDFPPAVHKPELKEHQGYHQASTNQLDTIKVLLTYLTFYTGIISLPPERVLSPIPPPAHRVNHLPSAIRKPFTASPSSGPPGCRRPRLSLLQLEPDKLFSSLSGSSVFLSFTTATCYYFSASFHASIRPGNQSLSSPALGQLDNDWP</sequence>
<dbReference type="EMBL" id="CAWUFR010000007">
    <property type="protein sequence ID" value="CAK6951823.1"/>
    <property type="molecule type" value="Genomic_DNA"/>
</dbReference>
<reference evidence="1 2" key="1">
    <citation type="submission" date="2024-01" db="EMBL/GenBank/DDBJ databases">
        <authorList>
            <person name="Alioto T."/>
            <person name="Alioto T."/>
            <person name="Gomez Garrido J."/>
        </authorList>
    </citation>
    <scope>NUCLEOTIDE SEQUENCE [LARGE SCALE GENOMIC DNA]</scope>
</reference>
<organism evidence="1 2">
    <name type="scientific">Scomber scombrus</name>
    <name type="common">Atlantic mackerel</name>
    <name type="synonym">Scomber vernalis</name>
    <dbReference type="NCBI Taxonomy" id="13677"/>
    <lineage>
        <taxon>Eukaryota</taxon>
        <taxon>Metazoa</taxon>
        <taxon>Chordata</taxon>
        <taxon>Craniata</taxon>
        <taxon>Vertebrata</taxon>
        <taxon>Euteleostomi</taxon>
        <taxon>Actinopterygii</taxon>
        <taxon>Neopterygii</taxon>
        <taxon>Teleostei</taxon>
        <taxon>Neoteleostei</taxon>
        <taxon>Acanthomorphata</taxon>
        <taxon>Pelagiaria</taxon>
        <taxon>Scombriformes</taxon>
        <taxon>Scombridae</taxon>
        <taxon>Scomber</taxon>
    </lineage>
</organism>
<gene>
    <name evidence="1" type="ORF">FSCOSCO3_A013915</name>
</gene>
<keyword evidence="2" id="KW-1185">Reference proteome</keyword>
<comment type="caution">
    <text evidence="1">The sequence shown here is derived from an EMBL/GenBank/DDBJ whole genome shotgun (WGS) entry which is preliminary data.</text>
</comment>
<proteinExistence type="predicted"/>
<name>A0AAV1MYK5_SCOSC</name>
<accession>A0AAV1MYK5</accession>
<protein>
    <submittedName>
        <fullName evidence="1">Uncharacterized protein</fullName>
    </submittedName>
</protein>
<dbReference type="AlphaFoldDB" id="A0AAV1MYK5"/>
<evidence type="ECO:0000313" key="2">
    <source>
        <dbReference type="Proteomes" id="UP001314229"/>
    </source>
</evidence>
<dbReference type="Proteomes" id="UP001314229">
    <property type="component" value="Unassembled WGS sequence"/>
</dbReference>